<reference evidence="4" key="1">
    <citation type="submission" date="2015-09" db="EMBL/GenBank/DDBJ databases">
        <authorList>
            <person name="Sai Rama Sridatta P."/>
        </authorList>
    </citation>
    <scope>NUCLEOTIDE SEQUENCE [LARGE SCALE GENOMIC DNA]</scope>
</reference>
<evidence type="ECO:0000259" key="2">
    <source>
        <dbReference type="PROSITE" id="PS50835"/>
    </source>
</evidence>
<dbReference type="Ensembl" id="ENSLCAT00010041071.1">
    <property type="protein sequence ID" value="ENSLCAP00010040121.1"/>
    <property type="gene ID" value="ENSLCAG00010018744.1"/>
</dbReference>
<reference evidence="3" key="2">
    <citation type="submission" date="2025-08" db="UniProtKB">
        <authorList>
            <consortium name="Ensembl"/>
        </authorList>
    </citation>
    <scope>IDENTIFICATION</scope>
</reference>
<keyword evidence="4" id="KW-1185">Reference proteome</keyword>
<sequence>MILFLSTFHLEPSVEVLLVPSEGSESQKLFCSGWGFNPQIKWLSESREIPSNSDITMGADGRVAVTSQVEITQTEWKTGNDFRCEVSDKSLNKKVNKSISLCSAKAKVVLYIKKHGVCFL</sequence>
<dbReference type="Pfam" id="PF07654">
    <property type="entry name" value="C1-set"/>
    <property type="match status" value="1"/>
</dbReference>
<dbReference type="PROSITE" id="PS50835">
    <property type="entry name" value="IG_LIKE"/>
    <property type="match status" value="1"/>
</dbReference>
<dbReference type="CDD" id="cd00098">
    <property type="entry name" value="IgC1"/>
    <property type="match status" value="1"/>
</dbReference>
<dbReference type="PANTHER" id="PTHR23411">
    <property type="entry name" value="TAPASIN"/>
    <property type="match status" value="1"/>
</dbReference>
<dbReference type="InterPro" id="IPR003597">
    <property type="entry name" value="Ig_C1-set"/>
</dbReference>
<dbReference type="InterPro" id="IPR036179">
    <property type="entry name" value="Ig-like_dom_sf"/>
</dbReference>
<dbReference type="GeneTree" id="ENSGT01150000287183"/>
<feature type="domain" description="Ig-like" evidence="2">
    <location>
        <begin position="12"/>
        <end position="100"/>
    </location>
</feature>
<evidence type="ECO:0000313" key="4">
    <source>
        <dbReference type="Proteomes" id="UP000314980"/>
    </source>
</evidence>
<reference evidence="3" key="3">
    <citation type="submission" date="2025-09" db="UniProtKB">
        <authorList>
            <consortium name="Ensembl"/>
        </authorList>
    </citation>
    <scope>IDENTIFICATION</scope>
</reference>
<keyword evidence="1" id="KW-0393">Immunoglobulin domain</keyword>
<dbReference type="SUPFAM" id="SSF48726">
    <property type="entry name" value="Immunoglobulin"/>
    <property type="match status" value="1"/>
</dbReference>
<dbReference type="InParanoid" id="A0A4W6ER75"/>
<dbReference type="Gene3D" id="2.60.40.10">
    <property type="entry name" value="Immunoglobulins"/>
    <property type="match status" value="1"/>
</dbReference>
<organism evidence="3 4">
    <name type="scientific">Lates calcarifer</name>
    <name type="common">Barramundi</name>
    <name type="synonym">Holocentrus calcarifer</name>
    <dbReference type="NCBI Taxonomy" id="8187"/>
    <lineage>
        <taxon>Eukaryota</taxon>
        <taxon>Metazoa</taxon>
        <taxon>Chordata</taxon>
        <taxon>Craniata</taxon>
        <taxon>Vertebrata</taxon>
        <taxon>Euteleostomi</taxon>
        <taxon>Actinopterygii</taxon>
        <taxon>Neopterygii</taxon>
        <taxon>Teleostei</taxon>
        <taxon>Neoteleostei</taxon>
        <taxon>Acanthomorphata</taxon>
        <taxon>Carangaria</taxon>
        <taxon>Carangaria incertae sedis</taxon>
        <taxon>Centropomidae</taxon>
        <taxon>Lates</taxon>
    </lineage>
</organism>
<name>A0A4W6ER75_LATCA</name>
<dbReference type="Proteomes" id="UP000314980">
    <property type="component" value="Unassembled WGS sequence"/>
</dbReference>
<proteinExistence type="predicted"/>
<evidence type="ECO:0000256" key="1">
    <source>
        <dbReference type="ARBA" id="ARBA00023319"/>
    </source>
</evidence>
<dbReference type="InterPro" id="IPR013783">
    <property type="entry name" value="Ig-like_fold"/>
</dbReference>
<dbReference type="STRING" id="8187.ENSLCAP00010040121"/>
<dbReference type="AlphaFoldDB" id="A0A4W6ER75"/>
<dbReference type="InterPro" id="IPR050380">
    <property type="entry name" value="Immune_Resp_Modulators"/>
</dbReference>
<accession>A0A4W6ER75</accession>
<protein>
    <recommendedName>
        <fullName evidence="2">Ig-like domain-containing protein</fullName>
    </recommendedName>
</protein>
<dbReference type="InterPro" id="IPR007110">
    <property type="entry name" value="Ig-like_dom"/>
</dbReference>
<evidence type="ECO:0000313" key="3">
    <source>
        <dbReference type="Ensembl" id="ENSLCAP00010040121.1"/>
    </source>
</evidence>